<name>A0A915KMS4_ROMCU</name>
<reference evidence="2" key="1">
    <citation type="submission" date="2022-11" db="UniProtKB">
        <authorList>
            <consortium name="WormBaseParasite"/>
        </authorList>
    </citation>
    <scope>IDENTIFICATION</scope>
</reference>
<protein>
    <submittedName>
        <fullName evidence="2">Uncharacterized protein</fullName>
    </submittedName>
</protein>
<proteinExistence type="predicted"/>
<dbReference type="Proteomes" id="UP000887565">
    <property type="component" value="Unplaced"/>
</dbReference>
<evidence type="ECO:0000313" key="2">
    <source>
        <dbReference type="WBParaSite" id="nRc.2.0.1.t39076-RA"/>
    </source>
</evidence>
<evidence type="ECO:0000313" key="1">
    <source>
        <dbReference type="Proteomes" id="UP000887565"/>
    </source>
</evidence>
<dbReference type="AlphaFoldDB" id="A0A915KMS4"/>
<sequence>MIKYIILDNDSKNQCIITTDFLAHPNIHIILNFKENYIKIQDIKLPHRVIAVVRPLRKLFLSTTCDNVLEEIQEEER</sequence>
<organism evidence="1 2">
    <name type="scientific">Romanomermis culicivorax</name>
    <name type="common">Nematode worm</name>
    <dbReference type="NCBI Taxonomy" id="13658"/>
    <lineage>
        <taxon>Eukaryota</taxon>
        <taxon>Metazoa</taxon>
        <taxon>Ecdysozoa</taxon>
        <taxon>Nematoda</taxon>
        <taxon>Enoplea</taxon>
        <taxon>Dorylaimia</taxon>
        <taxon>Mermithida</taxon>
        <taxon>Mermithoidea</taxon>
        <taxon>Mermithidae</taxon>
        <taxon>Romanomermis</taxon>
    </lineage>
</organism>
<accession>A0A915KMS4</accession>
<keyword evidence="1" id="KW-1185">Reference proteome</keyword>
<dbReference type="WBParaSite" id="nRc.2.0.1.t39076-RA">
    <property type="protein sequence ID" value="nRc.2.0.1.t39076-RA"/>
    <property type="gene ID" value="nRc.2.0.1.g39076"/>
</dbReference>